<comment type="caution">
    <text evidence="1">The sequence shown here is derived from an EMBL/GenBank/DDBJ whole genome shotgun (WGS) entry which is preliminary data.</text>
</comment>
<sequence>MSFLNLGKRLQPARKAWKIFTSKLHSKLQWSKAITKKPKNRIKKSTGKSDSWPSLTFQRRLQHKKRRIQTTHFLHLNRLQKRSKPVYIDDLFIEPALMAKGKRLITEKRSTGVEVGKLLSRPADAVPGTNKAGVEDQEETSEADEIWESLGLASPMMQGIDERAEEFINRIRAEMRLQEMMARQL</sequence>
<keyword evidence="2" id="KW-1185">Reference proteome</keyword>
<accession>A0A7J0GRS9</accession>
<evidence type="ECO:0000313" key="1">
    <source>
        <dbReference type="EMBL" id="GFZ13517.1"/>
    </source>
</evidence>
<protein>
    <submittedName>
        <fullName evidence="1">Uncharacterized protein</fullName>
    </submittedName>
</protein>
<dbReference type="EMBL" id="BJWL01000023">
    <property type="protein sequence ID" value="GFZ13517.1"/>
    <property type="molecule type" value="Genomic_DNA"/>
</dbReference>
<dbReference type="OrthoDB" id="1536762at2759"/>
<dbReference type="Pfam" id="PF05553">
    <property type="entry name" value="DUF761"/>
    <property type="match status" value="1"/>
</dbReference>
<dbReference type="AlphaFoldDB" id="A0A7J0GRS9"/>
<organism evidence="1 2">
    <name type="scientific">Actinidia rufa</name>
    <dbReference type="NCBI Taxonomy" id="165716"/>
    <lineage>
        <taxon>Eukaryota</taxon>
        <taxon>Viridiplantae</taxon>
        <taxon>Streptophyta</taxon>
        <taxon>Embryophyta</taxon>
        <taxon>Tracheophyta</taxon>
        <taxon>Spermatophyta</taxon>
        <taxon>Magnoliopsida</taxon>
        <taxon>eudicotyledons</taxon>
        <taxon>Gunneridae</taxon>
        <taxon>Pentapetalae</taxon>
        <taxon>asterids</taxon>
        <taxon>Ericales</taxon>
        <taxon>Actinidiaceae</taxon>
        <taxon>Actinidia</taxon>
    </lineage>
</organism>
<dbReference type="Proteomes" id="UP000585474">
    <property type="component" value="Unassembled WGS sequence"/>
</dbReference>
<gene>
    <name evidence="1" type="ORF">Acr_23g0019020</name>
</gene>
<proteinExistence type="predicted"/>
<evidence type="ECO:0000313" key="2">
    <source>
        <dbReference type="Proteomes" id="UP000585474"/>
    </source>
</evidence>
<dbReference type="InterPro" id="IPR008480">
    <property type="entry name" value="DUF761_pln"/>
</dbReference>
<reference evidence="1 2" key="1">
    <citation type="submission" date="2019-07" db="EMBL/GenBank/DDBJ databases">
        <title>De Novo Assembly of kiwifruit Actinidia rufa.</title>
        <authorList>
            <person name="Sugita-Konishi S."/>
            <person name="Sato K."/>
            <person name="Mori E."/>
            <person name="Abe Y."/>
            <person name="Kisaki G."/>
            <person name="Hamano K."/>
            <person name="Suezawa K."/>
            <person name="Otani M."/>
            <person name="Fukuda T."/>
            <person name="Manabe T."/>
            <person name="Gomi K."/>
            <person name="Tabuchi M."/>
            <person name="Akimitsu K."/>
            <person name="Kataoka I."/>
        </authorList>
    </citation>
    <scope>NUCLEOTIDE SEQUENCE [LARGE SCALE GENOMIC DNA]</scope>
    <source>
        <strain evidence="2">cv. Fuchu</strain>
    </source>
</reference>
<name>A0A7J0GRS9_9ERIC</name>